<evidence type="ECO:0000256" key="1">
    <source>
        <dbReference type="ARBA" id="ARBA00022801"/>
    </source>
</evidence>
<dbReference type="Pfam" id="PF20434">
    <property type="entry name" value="BD-FAE"/>
    <property type="match status" value="1"/>
</dbReference>
<dbReference type="EMBL" id="JNFP01000017">
    <property type="protein sequence ID" value="KIA63944.1"/>
    <property type="molecule type" value="Genomic_DNA"/>
</dbReference>
<reference evidence="3 4" key="1">
    <citation type="journal article" date="2014" name="Int. J. Syst. Evol. Microbiol.">
        <title>Nocardia vulneris sp. nov., isolated from wounds of human patients in North America.</title>
        <authorList>
            <person name="Lasker B.A."/>
            <person name="Bell M."/>
            <person name="Klenk H.P."/>
            <person name="Sproer C."/>
            <person name="Schumann C."/>
            <person name="Schumann P."/>
            <person name="Brown J.M."/>
        </authorList>
    </citation>
    <scope>NUCLEOTIDE SEQUENCE [LARGE SCALE GENOMIC DNA]</scope>
    <source>
        <strain evidence="3 4">W9851</strain>
    </source>
</reference>
<dbReference type="PANTHER" id="PTHR48081:SF33">
    <property type="entry name" value="KYNURENINE FORMAMIDASE"/>
    <property type="match status" value="1"/>
</dbReference>
<gene>
    <name evidence="3" type="ORF">FG87_16325</name>
</gene>
<sequence length="364" mass="39415">MSDLRIVFGPDAVTHWATAAELLVAACAAYDVTAVPVRTADPAEFAAACRAAAPDEEFVVVPGAAALPREVPRRMIRVDFERCAADRSAGVRTHIRGRGLAGLRYAVADWYFHRRHPATMLTYGTHPYQRVYLRTPAGPGPFPVAVLLHGGYWKPWWDSDLMHALAVDLTARGCATWNVEYRRPAESGWDATVADVADAFAALAPAAEAHRLDLDRIAVLGHSAGAQLALRLAADARGGDLRGGDLRPAAAVSLAGVLDLRTADRRELGDGAVALALGHRYSPDSAVYRSAAPIDRLPLGIPQLIVCGLDDEPDLLEFSRNYTDLARTKQDSVELLELPADHFAVIDPGSAIWRRTAQWLMHTL</sequence>
<dbReference type="RefSeq" id="WP_052280623.1">
    <property type="nucleotide sequence ID" value="NZ_BDCI01000017.1"/>
</dbReference>
<proteinExistence type="predicted"/>
<dbReference type="PANTHER" id="PTHR48081">
    <property type="entry name" value="AB HYDROLASE SUPERFAMILY PROTEIN C4A8.06C"/>
    <property type="match status" value="1"/>
</dbReference>
<keyword evidence="1 3" id="KW-0378">Hydrolase</keyword>
<feature type="domain" description="BD-FAE-like" evidence="2">
    <location>
        <begin position="139"/>
        <end position="297"/>
    </location>
</feature>
<protein>
    <submittedName>
        <fullName evidence="3">Hydrolase</fullName>
    </submittedName>
</protein>
<evidence type="ECO:0000313" key="4">
    <source>
        <dbReference type="Proteomes" id="UP000031364"/>
    </source>
</evidence>
<dbReference type="GO" id="GO:0016787">
    <property type="term" value="F:hydrolase activity"/>
    <property type="evidence" value="ECO:0007669"/>
    <property type="project" value="UniProtKB-KW"/>
</dbReference>
<comment type="caution">
    <text evidence="3">The sequence shown here is derived from an EMBL/GenBank/DDBJ whole genome shotgun (WGS) entry which is preliminary data.</text>
</comment>
<dbReference type="InterPro" id="IPR049492">
    <property type="entry name" value="BD-FAE-like_dom"/>
</dbReference>
<dbReference type="InterPro" id="IPR050300">
    <property type="entry name" value="GDXG_lipolytic_enzyme"/>
</dbReference>
<dbReference type="Proteomes" id="UP000031364">
    <property type="component" value="Unassembled WGS sequence"/>
</dbReference>
<keyword evidence="4" id="KW-1185">Reference proteome</keyword>
<name>A0ABR4ZFI1_9NOCA</name>
<evidence type="ECO:0000313" key="3">
    <source>
        <dbReference type="EMBL" id="KIA63944.1"/>
    </source>
</evidence>
<evidence type="ECO:0000259" key="2">
    <source>
        <dbReference type="Pfam" id="PF20434"/>
    </source>
</evidence>
<accession>A0ABR4ZFI1</accession>
<dbReference type="InterPro" id="IPR029058">
    <property type="entry name" value="AB_hydrolase_fold"/>
</dbReference>
<organism evidence="3 4">
    <name type="scientific">Nocardia vulneris</name>
    <dbReference type="NCBI Taxonomy" id="1141657"/>
    <lineage>
        <taxon>Bacteria</taxon>
        <taxon>Bacillati</taxon>
        <taxon>Actinomycetota</taxon>
        <taxon>Actinomycetes</taxon>
        <taxon>Mycobacteriales</taxon>
        <taxon>Nocardiaceae</taxon>
        <taxon>Nocardia</taxon>
    </lineage>
</organism>
<dbReference type="Gene3D" id="3.40.50.1820">
    <property type="entry name" value="alpha/beta hydrolase"/>
    <property type="match status" value="1"/>
</dbReference>
<dbReference type="SUPFAM" id="SSF53474">
    <property type="entry name" value="alpha/beta-Hydrolases"/>
    <property type="match status" value="1"/>
</dbReference>